<gene>
    <name evidence="2" type="ORF">DQ356_09660</name>
</gene>
<comment type="caution">
    <text evidence="2">The sequence shown here is derived from an EMBL/GenBank/DDBJ whole genome shotgun (WGS) entry which is preliminary data.</text>
</comment>
<keyword evidence="3" id="KW-1185">Reference proteome</keyword>
<organism evidence="2 3">
    <name type="scientific">Chryseobacterium lacus</name>
    <dbReference type="NCBI Taxonomy" id="2058346"/>
    <lineage>
        <taxon>Bacteria</taxon>
        <taxon>Pseudomonadati</taxon>
        <taxon>Bacteroidota</taxon>
        <taxon>Flavobacteriia</taxon>
        <taxon>Flavobacteriales</taxon>
        <taxon>Weeksellaceae</taxon>
        <taxon>Chryseobacterium group</taxon>
        <taxon>Chryseobacterium</taxon>
    </lineage>
</organism>
<accession>A0A368MXQ3</accession>
<dbReference type="EMBL" id="QPIE01000007">
    <property type="protein sequence ID" value="RCU42194.1"/>
    <property type="molecule type" value="Genomic_DNA"/>
</dbReference>
<dbReference type="OrthoDB" id="894042at2"/>
<sequence length="129" mass="14981">MKKLWAIFFLLTFLNAHTAFGEVLKLPILIHHYIEHSEQDQDASIIHFLVKHYQGNADHQHKNSHSDHDKLPFKTIDGHLYSVVSIIPQNYIEISRQTKIISTLKIPACPQENYANASLKNIWQPPRFS</sequence>
<dbReference type="AlphaFoldDB" id="A0A368MXQ3"/>
<dbReference type="RefSeq" id="WP_114304293.1">
    <property type="nucleotide sequence ID" value="NZ_QPIE01000007.1"/>
</dbReference>
<feature type="chain" id="PRO_5016984145" evidence="1">
    <location>
        <begin position="22"/>
        <end position="129"/>
    </location>
</feature>
<protein>
    <submittedName>
        <fullName evidence="2">Uncharacterized protein</fullName>
    </submittedName>
</protein>
<proteinExistence type="predicted"/>
<dbReference type="Proteomes" id="UP000252172">
    <property type="component" value="Unassembled WGS sequence"/>
</dbReference>
<feature type="signal peptide" evidence="1">
    <location>
        <begin position="1"/>
        <end position="21"/>
    </location>
</feature>
<name>A0A368MXQ3_9FLAO</name>
<evidence type="ECO:0000313" key="3">
    <source>
        <dbReference type="Proteomes" id="UP000252172"/>
    </source>
</evidence>
<keyword evidence="1" id="KW-0732">Signal</keyword>
<evidence type="ECO:0000313" key="2">
    <source>
        <dbReference type="EMBL" id="RCU42194.1"/>
    </source>
</evidence>
<reference evidence="2 3" key="1">
    <citation type="submission" date="2018-07" db="EMBL/GenBank/DDBJ databases">
        <title>Chryseobacterium lacus sp. nov., isolated from lake water.</title>
        <authorList>
            <person name="Li C.-M."/>
        </authorList>
    </citation>
    <scope>NUCLEOTIDE SEQUENCE [LARGE SCALE GENOMIC DNA]</scope>
    <source>
        <strain evidence="2 3">YLOS41</strain>
    </source>
</reference>
<evidence type="ECO:0000256" key="1">
    <source>
        <dbReference type="SAM" id="SignalP"/>
    </source>
</evidence>